<dbReference type="InterPro" id="IPR021705">
    <property type="entry name" value="DUF3288"/>
</dbReference>
<keyword evidence="2" id="KW-1185">Reference proteome</keyword>
<dbReference type="RefSeq" id="WP_190418688.1">
    <property type="nucleotide sequence ID" value="NZ_JAMPKK010000027.1"/>
</dbReference>
<accession>A0ABV0JPT9</accession>
<evidence type="ECO:0000313" key="1">
    <source>
        <dbReference type="EMBL" id="MEP0865466.1"/>
    </source>
</evidence>
<dbReference type="EMBL" id="JAMPKK010000027">
    <property type="protein sequence ID" value="MEP0865466.1"/>
    <property type="molecule type" value="Genomic_DNA"/>
</dbReference>
<name>A0ABV0JPT9_9CYAN</name>
<dbReference type="Proteomes" id="UP001442494">
    <property type="component" value="Unassembled WGS sequence"/>
</dbReference>
<gene>
    <name evidence="1" type="ORF">NDI37_13425</name>
</gene>
<comment type="caution">
    <text evidence="1">The sequence shown here is derived from an EMBL/GenBank/DDBJ whole genome shotgun (WGS) entry which is preliminary data.</text>
</comment>
<sequence length="96" mass="11455">MSNEKDQQHPLYSRDRALLNNLLNGEINDYNLAELARLRIRYYGFPGARDIQQDLDKVLQAWNLTQEELYEKTRQIHSRGLAYKSRAKRQDTEDWS</sequence>
<dbReference type="Pfam" id="PF11691">
    <property type="entry name" value="DUF3288"/>
    <property type="match status" value="1"/>
</dbReference>
<organism evidence="1 2">
    <name type="scientific">Funiculus sociatus GB2-A5</name>
    <dbReference type="NCBI Taxonomy" id="2933946"/>
    <lineage>
        <taxon>Bacteria</taxon>
        <taxon>Bacillati</taxon>
        <taxon>Cyanobacteriota</taxon>
        <taxon>Cyanophyceae</taxon>
        <taxon>Coleofasciculales</taxon>
        <taxon>Coleofasciculaceae</taxon>
        <taxon>Funiculus</taxon>
    </lineage>
</organism>
<reference evidence="1 2" key="1">
    <citation type="submission" date="2022-04" db="EMBL/GenBank/DDBJ databases">
        <title>Positive selection, recombination, and allopatry shape intraspecific diversity of widespread and dominant cyanobacteria.</title>
        <authorList>
            <person name="Wei J."/>
            <person name="Shu W."/>
            <person name="Hu C."/>
        </authorList>
    </citation>
    <scope>NUCLEOTIDE SEQUENCE [LARGE SCALE GENOMIC DNA]</scope>
    <source>
        <strain evidence="1 2">GB2-A5</strain>
    </source>
</reference>
<evidence type="ECO:0000313" key="2">
    <source>
        <dbReference type="Proteomes" id="UP001442494"/>
    </source>
</evidence>
<proteinExistence type="predicted"/>
<protein>
    <submittedName>
        <fullName evidence="1">DUF3288 family protein</fullName>
    </submittedName>
</protein>